<dbReference type="AlphaFoldDB" id="A0A1Y2B328"/>
<feature type="compositionally biased region" description="Low complexity" evidence="6">
    <location>
        <begin position="61"/>
        <end position="70"/>
    </location>
</feature>
<keyword evidence="4 7" id="KW-1133">Transmembrane helix</keyword>
<keyword evidence="2 7" id="KW-0812">Transmembrane</keyword>
<dbReference type="EMBL" id="MCFC01000027">
    <property type="protein sequence ID" value="ORY29134.1"/>
    <property type="molecule type" value="Genomic_DNA"/>
</dbReference>
<dbReference type="GO" id="GO:0005789">
    <property type="term" value="C:endoplasmic reticulum membrane"/>
    <property type="evidence" value="ECO:0007669"/>
    <property type="project" value="UniProtKB-SubCell"/>
</dbReference>
<keyword evidence="5 7" id="KW-0472">Membrane</keyword>
<evidence type="ECO:0000256" key="6">
    <source>
        <dbReference type="SAM" id="MobiDB-lite"/>
    </source>
</evidence>
<accession>A0A1Y2B328</accession>
<dbReference type="InterPro" id="IPR001623">
    <property type="entry name" value="DnaJ_domain"/>
</dbReference>
<organism evidence="9 10">
    <name type="scientific">Naematelia encephala</name>
    <dbReference type="NCBI Taxonomy" id="71784"/>
    <lineage>
        <taxon>Eukaryota</taxon>
        <taxon>Fungi</taxon>
        <taxon>Dikarya</taxon>
        <taxon>Basidiomycota</taxon>
        <taxon>Agaricomycotina</taxon>
        <taxon>Tremellomycetes</taxon>
        <taxon>Tremellales</taxon>
        <taxon>Naemateliaceae</taxon>
        <taxon>Naematelia</taxon>
    </lineage>
</organism>
<evidence type="ECO:0000313" key="10">
    <source>
        <dbReference type="Proteomes" id="UP000193986"/>
    </source>
</evidence>
<feature type="region of interest" description="Disordered" evidence="6">
    <location>
        <begin position="185"/>
        <end position="215"/>
    </location>
</feature>
<dbReference type="Proteomes" id="UP000193986">
    <property type="component" value="Unassembled WGS sequence"/>
</dbReference>
<name>A0A1Y2B328_9TREE</name>
<evidence type="ECO:0000256" key="1">
    <source>
        <dbReference type="ARBA" id="ARBA00004389"/>
    </source>
</evidence>
<keyword evidence="10" id="KW-1185">Reference proteome</keyword>
<dbReference type="PROSITE" id="PS50076">
    <property type="entry name" value="DNAJ_2"/>
    <property type="match status" value="1"/>
</dbReference>
<proteinExistence type="predicted"/>
<feature type="region of interest" description="Disordered" evidence="6">
    <location>
        <begin position="54"/>
        <end position="107"/>
    </location>
</feature>
<dbReference type="InterPro" id="IPR015399">
    <property type="entry name" value="DUF1977_DnaJ-like"/>
</dbReference>
<evidence type="ECO:0000256" key="7">
    <source>
        <dbReference type="SAM" id="Phobius"/>
    </source>
</evidence>
<evidence type="ECO:0000256" key="2">
    <source>
        <dbReference type="ARBA" id="ARBA00022692"/>
    </source>
</evidence>
<evidence type="ECO:0000256" key="4">
    <source>
        <dbReference type="ARBA" id="ARBA00022989"/>
    </source>
</evidence>
<dbReference type="PANTHER" id="PTHR43908">
    <property type="entry name" value="AT29763P-RELATED"/>
    <property type="match status" value="1"/>
</dbReference>
<dbReference type="PANTHER" id="PTHR43908:SF3">
    <property type="entry name" value="AT29763P-RELATED"/>
    <property type="match status" value="1"/>
</dbReference>
<dbReference type="InParanoid" id="A0A1Y2B328"/>
<feature type="transmembrane region" description="Helical" evidence="7">
    <location>
        <begin position="274"/>
        <end position="296"/>
    </location>
</feature>
<dbReference type="STRING" id="71784.A0A1Y2B328"/>
<dbReference type="InterPro" id="IPR036869">
    <property type="entry name" value="J_dom_sf"/>
</dbReference>
<dbReference type="SMART" id="SM00271">
    <property type="entry name" value="DnaJ"/>
    <property type="match status" value="1"/>
</dbReference>
<dbReference type="Pfam" id="PF00226">
    <property type="entry name" value="DnaJ"/>
    <property type="match status" value="1"/>
</dbReference>
<comment type="subcellular location">
    <subcellularLocation>
        <location evidence="1">Endoplasmic reticulum membrane</location>
        <topology evidence="1">Single-pass membrane protein</topology>
    </subcellularLocation>
</comment>
<dbReference type="FunCoup" id="A0A1Y2B328">
    <property type="interactions" value="374"/>
</dbReference>
<dbReference type="PROSITE" id="PS00636">
    <property type="entry name" value="DNAJ_1"/>
    <property type="match status" value="1"/>
</dbReference>
<evidence type="ECO:0000256" key="3">
    <source>
        <dbReference type="ARBA" id="ARBA00022824"/>
    </source>
</evidence>
<feature type="domain" description="J" evidence="8">
    <location>
        <begin position="124"/>
        <end position="188"/>
    </location>
</feature>
<evidence type="ECO:0000256" key="5">
    <source>
        <dbReference type="ARBA" id="ARBA00023136"/>
    </source>
</evidence>
<protein>
    <recommendedName>
        <fullName evidence="8">J domain-containing protein</fullName>
    </recommendedName>
</protein>
<sequence length="434" mass="47802">MEVNKEEALRCLHIAHRHRTSSNLPSALKFAKKSVSLYSTPEGVAMVTVLEREISTGGGPSTSSSSSSTPETNASTAKASGVEEHVTNAKARPAASHAPKKEKREYTAKQVEVVKRVKGYQHHQYYEILSVERTCTENDVKKAYKKLALALHPDKNGAPGADEAFKMVSKAFQVLSDADLRAAFDSNPNVDPTQRNAGMSRGGGGGGGGMQGFNGGFQGDINPEDLFNMFFGGGGGGFGQANVFTFGGPGGFQAQYARPRRRAAAGTEEQTSPLVALLPLLVLFLFAFISIVPTFFSETPIPEPAFSWSPSETYDLDRHTYARGVEYWVNTNDWNESPLWKTVPEERRARKDAALYSPKVKAFERNVENYYIRHLQNECEDFNALKQQRISSEAGIFGIGADYDKIRAIRAEKSPACEQLKNWGLMRTQTQKLW</sequence>
<dbReference type="InterPro" id="IPR018253">
    <property type="entry name" value="DnaJ_domain_CS"/>
</dbReference>
<dbReference type="PRINTS" id="PR00625">
    <property type="entry name" value="JDOMAIN"/>
</dbReference>
<dbReference type="SUPFAM" id="SSF46565">
    <property type="entry name" value="Chaperone J-domain"/>
    <property type="match status" value="1"/>
</dbReference>
<dbReference type="GO" id="GO:0071218">
    <property type="term" value="P:cellular response to misfolded protein"/>
    <property type="evidence" value="ECO:0007669"/>
    <property type="project" value="TreeGrafter"/>
</dbReference>
<comment type="caution">
    <text evidence="9">The sequence shown here is derived from an EMBL/GenBank/DDBJ whole genome shotgun (WGS) entry which is preliminary data.</text>
</comment>
<dbReference type="CDD" id="cd06257">
    <property type="entry name" value="DnaJ"/>
    <property type="match status" value="1"/>
</dbReference>
<gene>
    <name evidence="9" type="ORF">BCR39DRAFT_532765</name>
</gene>
<dbReference type="FunFam" id="1.10.287.110:FF:000070">
    <property type="entry name" value="Endoplasmic reticulum protein, putative"/>
    <property type="match status" value="1"/>
</dbReference>
<dbReference type="InterPro" id="IPR051100">
    <property type="entry name" value="DnaJ_subfamily_B/C"/>
</dbReference>
<feature type="compositionally biased region" description="Gly residues" evidence="6">
    <location>
        <begin position="200"/>
        <end position="215"/>
    </location>
</feature>
<dbReference type="Gene3D" id="1.10.287.110">
    <property type="entry name" value="DnaJ domain"/>
    <property type="match status" value="1"/>
</dbReference>
<keyword evidence="3" id="KW-0256">Endoplasmic reticulum</keyword>
<evidence type="ECO:0000313" key="9">
    <source>
        <dbReference type="EMBL" id="ORY29134.1"/>
    </source>
</evidence>
<evidence type="ECO:0000259" key="8">
    <source>
        <dbReference type="PROSITE" id="PS50076"/>
    </source>
</evidence>
<dbReference type="Pfam" id="PF09320">
    <property type="entry name" value="DUF1977"/>
    <property type="match status" value="1"/>
</dbReference>
<dbReference type="OrthoDB" id="1507364at2759"/>
<dbReference type="GO" id="GO:0030544">
    <property type="term" value="F:Hsp70 protein binding"/>
    <property type="evidence" value="ECO:0007669"/>
    <property type="project" value="TreeGrafter"/>
</dbReference>
<reference evidence="9 10" key="1">
    <citation type="submission" date="2016-07" db="EMBL/GenBank/DDBJ databases">
        <title>Pervasive Adenine N6-methylation of Active Genes in Fungi.</title>
        <authorList>
            <consortium name="DOE Joint Genome Institute"/>
            <person name="Mondo S.J."/>
            <person name="Dannebaum R.O."/>
            <person name="Kuo R.C."/>
            <person name="Labutti K."/>
            <person name="Haridas S."/>
            <person name="Kuo A."/>
            <person name="Salamov A."/>
            <person name="Ahrendt S.R."/>
            <person name="Lipzen A."/>
            <person name="Sullivan W."/>
            <person name="Andreopoulos W.B."/>
            <person name="Clum A."/>
            <person name="Lindquist E."/>
            <person name="Daum C."/>
            <person name="Ramamoorthy G.K."/>
            <person name="Gryganskyi A."/>
            <person name="Culley D."/>
            <person name="Magnuson J.K."/>
            <person name="James T.Y."/>
            <person name="O'Malley M.A."/>
            <person name="Stajich J.E."/>
            <person name="Spatafora J.W."/>
            <person name="Visel A."/>
            <person name="Grigoriev I.V."/>
        </authorList>
    </citation>
    <scope>NUCLEOTIDE SEQUENCE [LARGE SCALE GENOMIC DNA]</scope>
    <source>
        <strain evidence="9 10">68-887.2</strain>
    </source>
</reference>